<dbReference type="PROSITE" id="PS50181">
    <property type="entry name" value="FBOX"/>
    <property type="match status" value="1"/>
</dbReference>
<dbReference type="Proteomes" id="UP000001940">
    <property type="component" value="Chromosome III"/>
</dbReference>
<dbReference type="PaxDb" id="6239-cTel54X.1"/>
<accession>A4F303</accession>
<dbReference type="CTD" id="183881"/>
<dbReference type="UCSC" id="cTel54X.1">
    <property type="organism name" value="c. elegans"/>
</dbReference>
<protein>
    <submittedName>
        <fullName evidence="2">F-box domain-containing protein</fullName>
    </submittedName>
</protein>
<dbReference type="PANTHER" id="PTHR23015:SF4">
    <property type="entry name" value="DUF38 DOMAIN-CONTAINING PROTEIN-RELATED"/>
    <property type="match status" value="1"/>
</dbReference>
<dbReference type="OrthoDB" id="2095648at2759"/>
<dbReference type="Pfam" id="PF01827">
    <property type="entry name" value="FTH"/>
    <property type="match status" value="1"/>
</dbReference>
<dbReference type="SMART" id="SM00256">
    <property type="entry name" value="FBOX"/>
    <property type="match status" value="1"/>
</dbReference>
<dbReference type="InterPro" id="IPR040161">
    <property type="entry name" value="FB224"/>
</dbReference>
<dbReference type="AGR" id="WB:WBGene00008352"/>
<evidence type="ECO:0000313" key="2">
    <source>
        <dbReference type="EMBL" id="CCD68268.1"/>
    </source>
</evidence>
<dbReference type="CDD" id="cd22150">
    <property type="entry name" value="F-box_CeFBXA-like"/>
    <property type="match status" value="1"/>
</dbReference>
<dbReference type="RefSeq" id="NP_497124.1">
    <property type="nucleotide sequence ID" value="NM_064723.2"/>
</dbReference>
<dbReference type="InParanoid" id="A4F303"/>
<reference evidence="2 3" key="1">
    <citation type="journal article" date="1998" name="Science">
        <title>Genome sequence of the nematode C. elegans: a platform for investigating biology.</title>
        <authorList>
            <consortium name="The C. elegans sequencing consortium"/>
            <person name="Sulson J.E."/>
            <person name="Waterston R."/>
        </authorList>
    </citation>
    <scope>NUCLEOTIDE SEQUENCE [LARGE SCALE GENOMIC DNA]</scope>
    <source>
        <strain evidence="2 3">Bristol N2</strain>
    </source>
</reference>
<sequence>MVTISREARRALTEERGAELDKWWAINFVRYMNFQDHISPTLSDMPTEILGQVLEKLKPVDQLTHLKICKSLRAAVVQNGINFDSISFWVCNGRVEMRIDKMKIIYTNAGNSIVAHRRKRVIRRDNFMQLAFNDLRILLGRVRKFEFVVQTQQDLNVTTYFLNILRSKQCIHVKELSIIFVSPNDIISTLPYFDSQELKSIELWCLETIDDFEQLTRMDQWKKSKECKVFGHYFNIIPIHYLFHFENIEATVEYFSALNALNIRNNLLGRSTFQQCIFWIYGTISVEVARVFKPNYSGGDEYEFEYFNMYNKFLISCVKAESIGFSWKFIIKQCVVTSACTIC</sequence>
<evidence type="ECO:0000259" key="1">
    <source>
        <dbReference type="PROSITE" id="PS50181"/>
    </source>
</evidence>
<organism evidence="2 3">
    <name type="scientific">Caenorhabditis elegans</name>
    <dbReference type="NCBI Taxonomy" id="6239"/>
    <lineage>
        <taxon>Eukaryota</taxon>
        <taxon>Metazoa</taxon>
        <taxon>Ecdysozoa</taxon>
        <taxon>Nematoda</taxon>
        <taxon>Chromadorea</taxon>
        <taxon>Rhabditida</taxon>
        <taxon>Rhabditina</taxon>
        <taxon>Rhabditomorpha</taxon>
        <taxon>Rhabditoidea</taxon>
        <taxon>Rhabditidae</taxon>
        <taxon>Peloderinae</taxon>
        <taxon>Caenorhabditis</taxon>
    </lineage>
</organism>
<dbReference type="Pfam" id="PF00646">
    <property type="entry name" value="F-box"/>
    <property type="match status" value="1"/>
</dbReference>
<gene>
    <name evidence="2 4" type="primary">fbxa-6</name>
    <name evidence="2" type="ORF">CELE_CTEL54X.1</name>
    <name evidence="4" type="ORF">cTel54X.1</name>
</gene>
<dbReference type="KEGG" id="cel:CELE_CTEL54X.1"/>
<dbReference type="HOGENOM" id="CLU_030831_3_1_1"/>
<feature type="domain" description="F-box" evidence="1">
    <location>
        <begin position="39"/>
        <end position="86"/>
    </location>
</feature>
<dbReference type="GeneID" id="183881"/>
<dbReference type="PIR" id="T20280">
    <property type="entry name" value="T20280"/>
</dbReference>
<dbReference type="InterPro" id="IPR001810">
    <property type="entry name" value="F-box_dom"/>
</dbReference>
<dbReference type="FunCoup" id="A4F303">
    <property type="interactions" value="1237"/>
</dbReference>
<evidence type="ECO:0000313" key="4">
    <source>
        <dbReference type="WormBase" id="cTel54X.1"/>
    </source>
</evidence>
<name>A4F303_CAEEL</name>
<dbReference type="AlphaFoldDB" id="A4F303"/>
<dbReference type="WormBase" id="cTel54X.1">
    <property type="protein sequence ID" value="CE20619"/>
    <property type="gene ID" value="WBGene00008352"/>
    <property type="gene designation" value="fbxa-6"/>
</dbReference>
<dbReference type="PANTHER" id="PTHR23015">
    <property type="entry name" value="UNCHARACTERIZED C.ELEGANS PROTEIN"/>
    <property type="match status" value="1"/>
</dbReference>
<dbReference type="EMBL" id="BX284603">
    <property type="protein sequence ID" value="CCD68268.1"/>
    <property type="molecule type" value="Genomic_DNA"/>
</dbReference>
<keyword evidence="3" id="KW-1185">Reference proteome</keyword>
<evidence type="ECO:0000313" key="3">
    <source>
        <dbReference type="Proteomes" id="UP000001940"/>
    </source>
</evidence>
<dbReference type="PhylomeDB" id="A4F303"/>
<proteinExistence type="predicted"/>
<dbReference type="InterPro" id="IPR002900">
    <property type="entry name" value="DUF38/FTH_CAE_spp"/>
</dbReference>